<evidence type="ECO:0000313" key="3">
    <source>
        <dbReference type="Proteomes" id="UP001198893"/>
    </source>
</evidence>
<sequence>MKLYELGTGEPVQVLVKVENASAEYDSTVAFGKEGILLIEPIRYDGKIINFSGDKVHISVIYMEDGIKPLIWEGCRMQTVQAGKEKYHAIVCKRDGIKWNRRQAYRQYLGLDGTLSIDSTRANRSVVVKDISATGVSFVGMPDMNYLSMGPFHLTFEDKTSRLKVQLTGTAVRQEPVDETKVIVGCTVKQANLDLGTYVASKQKQEIARRHGN</sequence>
<organism evidence="2 3">
    <name type="scientific">Roseburia amylophila</name>
    <dbReference type="NCBI Taxonomy" id="2981794"/>
    <lineage>
        <taxon>Bacteria</taxon>
        <taxon>Bacillati</taxon>
        <taxon>Bacillota</taxon>
        <taxon>Clostridia</taxon>
        <taxon>Lachnospirales</taxon>
        <taxon>Lachnospiraceae</taxon>
        <taxon>Roseburia</taxon>
    </lineage>
</organism>
<proteinExistence type="predicted"/>
<dbReference type="AlphaFoldDB" id="A0AAW4WCG8"/>
<name>A0AAW4WCG8_9FIRM</name>
<dbReference type="Pfam" id="PF07238">
    <property type="entry name" value="PilZ"/>
    <property type="match status" value="1"/>
</dbReference>
<dbReference type="Proteomes" id="UP001198893">
    <property type="component" value="Unassembled WGS sequence"/>
</dbReference>
<dbReference type="EMBL" id="JAJEQW010000001">
    <property type="protein sequence ID" value="MCC2241006.1"/>
    <property type="molecule type" value="Genomic_DNA"/>
</dbReference>
<evidence type="ECO:0000313" key="2">
    <source>
        <dbReference type="EMBL" id="MCC2241006.1"/>
    </source>
</evidence>
<accession>A0AAW4WCG8</accession>
<protein>
    <submittedName>
        <fullName evidence="2">PilZ domain-containing protein</fullName>
    </submittedName>
</protein>
<comment type="caution">
    <text evidence="2">The sequence shown here is derived from an EMBL/GenBank/DDBJ whole genome shotgun (WGS) entry which is preliminary data.</text>
</comment>
<dbReference type="RefSeq" id="WP_227709498.1">
    <property type="nucleotide sequence ID" value="NZ_JAJEQW010000001.1"/>
</dbReference>
<dbReference type="GO" id="GO:0035438">
    <property type="term" value="F:cyclic-di-GMP binding"/>
    <property type="evidence" value="ECO:0007669"/>
    <property type="project" value="InterPro"/>
</dbReference>
<gene>
    <name evidence="2" type="ORF">LKD47_01650</name>
</gene>
<dbReference type="InterPro" id="IPR009875">
    <property type="entry name" value="PilZ_domain"/>
</dbReference>
<reference evidence="2" key="1">
    <citation type="submission" date="2021-10" db="EMBL/GenBank/DDBJ databases">
        <title>Anaerobic single-cell dispensing facilitates the cultivation of human gut bacteria.</title>
        <authorList>
            <person name="Afrizal A."/>
        </authorList>
    </citation>
    <scope>NUCLEOTIDE SEQUENCE</scope>
    <source>
        <strain evidence="2">CLA-AA-H204</strain>
    </source>
</reference>
<evidence type="ECO:0000259" key="1">
    <source>
        <dbReference type="Pfam" id="PF07238"/>
    </source>
</evidence>
<feature type="domain" description="PilZ" evidence="1">
    <location>
        <begin position="100"/>
        <end position="188"/>
    </location>
</feature>